<name>A0A2S7U1U4_9BACT</name>
<evidence type="ECO:0000313" key="2">
    <source>
        <dbReference type="Proteomes" id="UP000239907"/>
    </source>
</evidence>
<sequence length="78" mass="8971">MHILNLEEAPSRIEQLAQWHHSEWSHLSSDGRLETRIHKMTSYLGDDFIPTTYIGEKEGELVGSAAIKTKKDRLIKII</sequence>
<gene>
    <name evidence="1" type="ORF">BSZ32_07170</name>
</gene>
<evidence type="ECO:0008006" key="3">
    <source>
        <dbReference type="Google" id="ProtNLM"/>
    </source>
</evidence>
<dbReference type="AlphaFoldDB" id="A0A2S7U1U4"/>
<organism evidence="1 2">
    <name type="scientific">Rubritalea profundi</name>
    <dbReference type="NCBI Taxonomy" id="1658618"/>
    <lineage>
        <taxon>Bacteria</taxon>
        <taxon>Pseudomonadati</taxon>
        <taxon>Verrucomicrobiota</taxon>
        <taxon>Verrucomicrobiia</taxon>
        <taxon>Verrucomicrobiales</taxon>
        <taxon>Rubritaleaceae</taxon>
        <taxon>Rubritalea</taxon>
    </lineage>
</organism>
<accession>A0A2S7U1U4</accession>
<keyword evidence="2" id="KW-1185">Reference proteome</keyword>
<dbReference type="Proteomes" id="UP000239907">
    <property type="component" value="Unassembled WGS sequence"/>
</dbReference>
<reference evidence="1 2" key="1">
    <citation type="submission" date="2016-12" db="EMBL/GenBank/DDBJ databases">
        <title>Study of bacterial adaptation to deep sea.</title>
        <authorList>
            <person name="Song J."/>
            <person name="Yoshizawa S."/>
            <person name="Kogure K."/>
        </authorList>
    </citation>
    <scope>NUCLEOTIDE SEQUENCE [LARGE SCALE GENOMIC DNA]</scope>
    <source>
        <strain evidence="1 2">SAORIC-165</strain>
    </source>
</reference>
<dbReference type="EMBL" id="MQWA01000001">
    <property type="protein sequence ID" value="PQJ28312.1"/>
    <property type="molecule type" value="Genomic_DNA"/>
</dbReference>
<proteinExistence type="predicted"/>
<protein>
    <recommendedName>
        <fullName evidence="3">N-acetyltransferase domain-containing protein</fullName>
    </recommendedName>
</protein>
<dbReference type="RefSeq" id="WP_105042814.1">
    <property type="nucleotide sequence ID" value="NZ_MQWA01000001.1"/>
</dbReference>
<evidence type="ECO:0000313" key="1">
    <source>
        <dbReference type="EMBL" id="PQJ28312.1"/>
    </source>
</evidence>
<dbReference type="OrthoDB" id="9768284at2"/>
<comment type="caution">
    <text evidence="1">The sequence shown here is derived from an EMBL/GenBank/DDBJ whole genome shotgun (WGS) entry which is preliminary data.</text>
</comment>